<dbReference type="KEGG" id="mana:MAMMFC1_00620"/>
<name>A0A348AFY1_9FIRM</name>
<evidence type="ECO:0000313" key="2">
    <source>
        <dbReference type="Proteomes" id="UP000276437"/>
    </source>
</evidence>
<reference evidence="1 2" key="1">
    <citation type="journal article" date="2018" name="Int. J. Syst. Evol. Microbiol.">
        <title>Methylomusa anaerophila gen. nov., sp. nov., an anaerobic methanol-utilizing bacterium isolated from a microbial fuel cell.</title>
        <authorList>
            <person name="Amano N."/>
            <person name="Yamamuro A."/>
            <person name="Miyahara M."/>
            <person name="Kouzuma A."/>
            <person name="Abe T."/>
            <person name="Watanabe K."/>
        </authorList>
    </citation>
    <scope>NUCLEOTIDE SEQUENCE [LARGE SCALE GENOMIC DNA]</scope>
    <source>
        <strain evidence="1 2">MMFC1</strain>
    </source>
</reference>
<dbReference type="Proteomes" id="UP000276437">
    <property type="component" value="Chromosome"/>
</dbReference>
<evidence type="ECO:0008006" key="3">
    <source>
        <dbReference type="Google" id="ProtNLM"/>
    </source>
</evidence>
<evidence type="ECO:0000313" key="1">
    <source>
        <dbReference type="EMBL" id="BBB89979.1"/>
    </source>
</evidence>
<dbReference type="OrthoDB" id="361893at2"/>
<dbReference type="AlphaFoldDB" id="A0A348AFY1"/>
<organism evidence="1 2">
    <name type="scientific">Methylomusa anaerophila</name>
    <dbReference type="NCBI Taxonomy" id="1930071"/>
    <lineage>
        <taxon>Bacteria</taxon>
        <taxon>Bacillati</taxon>
        <taxon>Bacillota</taxon>
        <taxon>Negativicutes</taxon>
        <taxon>Selenomonadales</taxon>
        <taxon>Sporomusaceae</taxon>
        <taxon>Methylomusa</taxon>
    </lineage>
</organism>
<accession>A0A348AFY1</accession>
<dbReference type="EMBL" id="AP018449">
    <property type="protein sequence ID" value="BBB89979.1"/>
    <property type="molecule type" value="Genomic_DNA"/>
</dbReference>
<protein>
    <recommendedName>
        <fullName evidence="3">YcfA-like protein</fullName>
    </recommendedName>
</protein>
<gene>
    <name evidence="1" type="ORF">MAMMFC1_00620</name>
</gene>
<dbReference type="RefSeq" id="WP_126306386.1">
    <property type="nucleotide sequence ID" value="NZ_AP018449.1"/>
</dbReference>
<sequence length="87" mass="10421">MSQLEKLLLRIINNPKTVRFEELDKLLQRAEFERFQPKGGSSHYTYRKDDYHMTIPRKTPYIKEIYVKCAIEAIGDYFSKEMDEDAE</sequence>
<proteinExistence type="predicted"/>
<keyword evidence="2" id="KW-1185">Reference proteome</keyword>